<reference evidence="1" key="1">
    <citation type="submission" date="2019-08" db="EMBL/GenBank/DDBJ databases">
        <authorList>
            <person name="Kucharzyk K."/>
            <person name="Murdoch R.W."/>
            <person name="Higgins S."/>
            <person name="Loffler F."/>
        </authorList>
    </citation>
    <scope>NUCLEOTIDE SEQUENCE</scope>
</reference>
<dbReference type="EMBL" id="VSSQ01008352">
    <property type="protein sequence ID" value="MPM38634.1"/>
    <property type="molecule type" value="Genomic_DNA"/>
</dbReference>
<dbReference type="AlphaFoldDB" id="A0A644ZLK7"/>
<evidence type="ECO:0000313" key="1">
    <source>
        <dbReference type="EMBL" id="MPM38634.1"/>
    </source>
</evidence>
<protein>
    <submittedName>
        <fullName evidence="1">Uncharacterized protein</fullName>
    </submittedName>
</protein>
<comment type="caution">
    <text evidence="1">The sequence shown here is derived from an EMBL/GenBank/DDBJ whole genome shotgun (WGS) entry which is preliminary data.</text>
</comment>
<gene>
    <name evidence="1" type="ORF">SDC9_85264</name>
</gene>
<sequence>MKNNILLCTILATLCILITSGCTIHQGERDQSNSTASTQTSLPNSSASVDVVLEEAVSDAIISHNRGSFRGDDKQMFATEYHEILKTVAQDKSTEVYLVALYAQYQFEEGEAKLTGSGSNPCVITFVSADGVYSVTDYWEPEDGENYESSLRSRFPEDVLESGTELSEPNAMEICNQRAMDYFEGQGADSSKPSA</sequence>
<dbReference type="PROSITE" id="PS51257">
    <property type="entry name" value="PROKAR_LIPOPROTEIN"/>
    <property type="match status" value="1"/>
</dbReference>
<accession>A0A644ZLK7</accession>
<name>A0A644ZLK7_9ZZZZ</name>
<organism evidence="1">
    <name type="scientific">bioreactor metagenome</name>
    <dbReference type="NCBI Taxonomy" id="1076179"/>
    <lineage>
        <taxon>unclassified sequences</taxon>
        <taxon>metagenomes</taxon>
        <taxon>ecological metagenomes</taxon>
    </lineage>
</organism>
<proteinExistence type="predicted"/>